<organism evidence="1 2">
    <name type="scientific">Pleurotus cornucopiae</name>
    <name type="common">Cornucopia mushroom</name>
    <dbReference type="NCBI Taxonomy" id="5321"/>
    <lineage>
        <taxon>Eukaryota</taxon>
        <taxon>Fungi</taxon>
        <taxon>Dikarya</taxon>
        <taxon>Basidiomycota</taxon>
        <taxon>Agaricomycotina</taxon>
        <taxon>Agaricomycetes</taxon>
        <taxon>Agaricomycetidae</taxon>
        <taxon>Agaricales</taxon>
        <taxon>Pleurotineae</taxon>
        <taxon>Pleurotaceae</taxon>
        <taxon>Pleurotus</taxon>
    </lineage>
</organism>
<sequence length="616" mass="67926">MDYQSLNPGLPAPATAGSAVNGLLANSMTLLGLGSMLKSVFPSLAGQFSASQISNSIKLFLLGSTVELGRRSWQWIYTRFRPKLFISATFLDGDPVHEWIMIFLAQKRVWYHARDYTIQYKTSTQQWGVTVVRPEEARKQGGAEDVEELEETVSFLPNYGTPQLFRWNGYWVEVIREAPQTQGLPHEIKASNGAGTLRLNLYTLNQGALRDLIQEAKRYYITESKQQVVVRSLGVNQGMVHGIFGGHGNRQFWTDIKKKPYRPLDSVILPQGVLDSIVNDARKFIASEHWYTRAGIPYRRGYLFHGPPGTGKSSTVYALAGALGLELYTLSLSTSGLTDATLQMAADNIPKRGILLIEDIDCAFPSRDDEEEQQRQAQAKASASRVAENMMMGIPPPPGRSSVTMSGLLNVLDGVNSESGKILMATTNYVDRLDDALLRPGRIDMKVEYKLASKDQAAAIFNRFFAVPEKAQASLEKVPYEGSVHHPLADEFASQFPDNEFTAAELQGYLLSFRTRPNAALDGISTWITREREERLAKSERKAKAKEAKQDAVAQIAPPYMPPSPAPGSTIVGVPPPPTSNQSGLEGDNNAGSDTLTSAPLLDIPATREMKEMKEL</sequence>
<reference evidence="1 2" key="1">
    <citation type="journal article" date="2021" name="Appl. Environ. Microbiol.">
        <title>Genetic linkage and physical mapping for an oyster mushroom Pleurotus cornucopiae and QTL analysis for the trait cap color.</title>
        <authorList>
            <person name="Zhang Y."/>
            <person name="Gao W."/>
            <person name="Sonnenberg A."/>
            <person name="Chen Q."/>
            <person name="Zhang J."/>
            <person name="Huang C."/>
        </authorList>
    </citation>
    <scope>NUCLEOTIDE SEQUENCE [LARGE SCALE GENOMIC DNA]</scope>
    <source>
        <strain evidence="1">CCMSSC00406</strain>
    </source>
</reference>
<evidence type="ECO:0000313" key="1">
    <source>
        <dbReference type="EMBL" id="KAG9218149.1"/>
    </source>
</evidence>
<dbReference type="Proteomes" id="UP000824881">
    <property type="component" value="Unassembled WGS sequence"/>
</dbReference>
<keyword evidence="2" id="KW-1185">Reference proteome</keyword>
<comment type="caution">
    <text evidence="1">The sequence shown here is derived from an EMBL/GenBank/DDBJ whole genome shotgun (WGS) entry which is preliminary data.</text>
</comment>
<name>A0ACB7IKA0_PLECO</name>
<accession>A0ACB7IKA0</accession>
<dbReference type="EMBL" id="WQMT02000010">
    <property type="protein sequence ID" value="KAG9218149.1"/>
    <property type="molecule type" value="Genomic_DNA"/>
</dbReference>
<proteinExistence type="predicted"/>
<gene>
    <name evidence="1" type="ORF">CCMSSC00406_0008088</name>
</gene>
<protein>
    <submittedName>
        <fullName evidence="1">Uncharacterized protein</fullName>
    </submittedName>
</protein>
<evidence type="ECO:0000313" key="2">
    <source>
        <dbReference type="Proteomes" id="UP000824881"/>
    </source>
</evidence>